<keyword evidence="3" id="KW-1185">Reference proteome</keyword>
<evidence type="ECO:0000313" key="3">
    <source>
        <dbReference type="Proteomes" id="UP000600865"/>
    </source>
</evidence>
<feature type="region of interest" description="Disordered" evidence="1">
    <location>
        <begin position="38"/>
        <end position="59"/>
    </location>
</feature>
<name>A0A918KAL6_9PROT</name>
<gene>
    <name evidence="2" type="ORF">GCM10011309_02210</name>
</gene>
<evidence type="ECO:0000256" key="1">
    <source>
        <dbReference type="SAM" id="MobiDB-lite"/>
    </source>
</evidence>
<comment type="caution">
    <text evidence="2">The sequence shown here is derived from an EMBL/GenBank/DDBJ whole genome shotgun (WGS) entry which is preliminary data.</text>
</comment>
<proteinExistence type="predicted"/>
<organism evidence="2 3">
    <name type="scientific">Litorimonas cladophorae</name>
    <dbReference type="NCBI Taxonomy" id="1220491"/>
    <lineage>
        <taxon>Bacteria</taxon>
        <taxon>Pseudomonadati</taxon>
        <taxon>Pseudomonadota</taxon>
        <taxon>Alphaproteobacteria</taxon>
        <taxon>Maricaulales</taxon>
        <taxon>Robiginitomaculaceae</taxon>
    </lineage>
</organism>
<protein>
    <submittedName>
        <fullName evidence="2">Uncharacterized protein</fullName>
    </submittedName>
</protein>
<dbReference type="Proteomes" id="UP000600865">
    <property type="component" value="Unassembled WGS sequence"/>
</dbReference>
<dbReference type="EMBL" id="BMYV01000001">
    <property type="protein sequence ID" value="GGX56895.1"/>
    <property type="molecule type" value="Genomic_DNA"/>
</dbReference>
<reference evidence="2 3" key="1">
    <citation type="journal article" date="2014" name="Int. J. Syst. Evol. Microbiol.">
        <title>Complete genome sequence of Corynebacterium casei LMG S-19264T (=DSM 44701T), isolated from a smear-ripened cheese.</title>
        <authorList>
            <consortium name="US DOE Joint Genome Institute (JGI-PGF)"/>
            <person name="Walter F."/>
            <person name="Albersmeier A."/>
            <person name="Kalinowski J."/>
            <person name="Ruckert C."/>
        </authorList>
    </citation>
    <scope>NUCLEOTIDE SEQUENCE [LARGE SCALE GENOMIC DNA]</scope>
    <source>
        <strain evidence="2 3">KCTC 23968</strain>
    </source>
</reference>
<accession>A0A918KAL6</accession>
<evidence type="ECO:0000313" key="2">
    <source>
        <dbReference type="EMBL" id="GGX56895.1"/>
    </source>
</evidence>
<feature type="compositionally biased region" description="Basic and acidic residues" evidence="1">
    <location>
        <begin position="49"/>
        <end position="59"/>
    </location>
</feature>
<sequence>MPEPLPYDDARNVIPHDSREIVDDDLLIRGIPEGQIKNGRISSGAFRSSSKERDPHRGMSIDIEKIVSEESYQSGPYVGSVQFAVSIPRGHSLLVGCDPLPENEAHGQIWRVEDGPKPMTGGQTRSIHRSCVWHVEIEGVSIR</sequence>
<dbReference type="AlphaFoldDB" id="A0A918KAL6"/>